<evidence type="ECO:0000313" key="3">
    <source>
        <dbReference type="EMBL" id="CAF0877180.1"/>
    </source>
</evidence>
<feature type="region of interest" description="Disordered" evidence="1">
    <location>
        <begin position="189"/>
        <end position="228"/>
    </location>
</feature>
<reference evidence="3" key="1">
    <citation type="submission" date="2021-02" db="EMBL/GenBank/DDBJ databases">
        <authorList>
            <person name="Nowell W R."/>
        </authorList>
    </citation>
    <scope>NUCLEOTIDE SEQUENCE</scope>
</reference>
<sequence length="323" mass="36948">MASASKMNKHLWNNIVRLKLLAQPNHPNRFVFDFNPFGYVDDDDNDTIPTEPNEIVITGRIFPNSEVYKKTALRIEMKLIGEYPEEPPVVRILTRVYHPNVEEDGTFCHDLLNNAAKWHKKGLTTLAEVVRVVVEHIDNPNPDYAVNYDIGDEYINRRAEFELNTFPGMSSQSEKLKRIHTEVTRLKLLSPTSDPPFKLERSPFPDDDDDDDADGNSKTATPKSTEPTIEGLIYPNSKIYETGAFRIEIKTIATFPFDAPEKKAKWTATTTLVDVVRAVTAHIDHPDIDYSLSLDLGREYMQNRSEFERKALEFVKQHAISRS</sequence>
<name>A0A813XXH7_ADIRI</name>
<protein>
    <recommendedName>
        <fullName evidence="2">UBC core domain-containing protein</fullName>
    </recommendedName>
</protein>
<dbReference type="Pfam" id="PF00179">
    <property type="entry name" value="UQ_con"/>
    <property type="match status" value="1"/>
</dbReference>
<dbReference type="Gene3D" id="3.10.110.10">
    <property type="entry name" value="Ubiquitin Conjugating Enzyme"/>
    <property type="match status" value="2"/>
</dbReference>
<dbReference type="PANTHER" id="PTHR24068">
    <property type="entry name" value="UBIQUITIN-CONJUGATING ENZYME E2"/>
    <property type="match status" value="1"/>
</dbReference>
<dbReference type="InterPro" id="IPR000608">
    <property type="entry name" value="UBC"/>
</dbReference>
<feature type="domain" description="UBC core" evidence="2">
    <location>
        <begin position="15"/>
        <end position="174"/>
    </location>
</feature>
<dbReference type="Proteomes" id="UP000663852">
    <property type="component" value="Unassembled WGS sequence"/>
</dbReference>
<dbReference type="PROSITE" id="PS50127">
    <property type="entry name" value="UBC_2"/>
    <property type="match status" value="1"/>
</dbReference>
<proteinExistence type="predicted"/>
<organism evidence="3 4">
    <name type="scientific">Adineta ricciae</name>
    <name type="common">Rotifer</name>
    <dbReference type="NCBI Taxonomy" id="249248"/>
    <lineage>
        <taxon>Eukaryota</taxon>
        <taxon>Metazoa</taxon>
        <taxon>Spiralia</taxon>
        <taxon>Gnathifera</taxon>
        <taxon>Rotifera</taxon>
        <taxon>Eurotatoria</taxon>
        <taxon>Bdelloidea</taxon>
        <taxon>Adinetida</taxon>
        <taxon>Adinetidae</taxon>
        <taxon>Adineta</taxon>
    </lineage>
</organism>
<evidence type="ECO:0000313" key="4">
    <source>
        <dbReference type="Proteomes" id="UP000663852"/>
    </source>
</evidence>
<dbReference type="AlphaFoldDB" id="A0A813XXH7"/>
<dbReference type="SMART" id="SM00212">
    <property type="entry name" value="UBCc"/>
    <property type="match status" value="1"/>
</dbReference>
<accession>A0A813XXH7</accession>
<feature type="compositionally biased region" description="Polar residues" evidence="1">
    <location>
        <begin position="216"/>
        <end position="227"/>
    </location>
</feature>
<dbReference type="SUPFAM" id="SSF54495">
    <property type="entry name" value="UBC-like"/>
    <property type="match status" value="2"/>
</dbReference>
<dbReference type="OrthoDB" id="9973183at2759"/>
<gene>
    <name evidence="3" type="ORF">EDS130_LOCUS8598</name>
</gene>
<feature type="compositionally biased region" description="Acidic residues" evidence="1">
    <location>
        <begin position="205"/>
        <end position="214"/>
    </location>
</feature>
<dbReference type="EMBL" id="CAJNOJ010000028">
    <property type="protein sequence ID" value="CAF0877180.1"/>
    <property type="molecule type" value="Genomic_DNA"/>
</dbReference>
<evidence type="ECO:0000259" key="2">
    <source>
        <dbReference type="PROSITE" id="PS50127"/>
    </source>
</evidence>
<comment type="caution">
    <text evidence="3">The sequence shown here is derived from an EMBL/GenBank/DDBJ whole genome shotgun (WGS) entry which is preliminary data.</text>
</comment>
<evidence type="ECO:0000256" key="1">
    <source>
        <dbReference type="SAM" id="MobiDB-lite"/>
    </source>
</evidence>
<dbReference type="InterPro" id="IPR016135">
    <property type="entry name" value="UBQ-conjugating_enzyme/RWD"/>
</dbReference>